<comment type="caution">
    <text evidence="6">Lacks conserved residue(s) required for the propagation of feature annotation.</text>
</comment>
<evidence type="ECO:0000256" key="1">
    <source>
        <dbReference type="ARBA" id="ARBA00022490"/>
    </source>
</evidence>
<evidence type="ECO:0000256" key="6">
    <source>
        <dbReference type="HAMAP-Rule" id="MF_00031"/>
    </source>
</evidence>
<proteinExistence type="inferred from homology"/>
<dbReference type="InterPro" id="IPR000085">
    <property type="entry name" value="RuvA"/>
</dbReference>
<dbReference type="GO" id="GO:0005737">
    <property type="term" value="C:cytoplasm"/>
    <property type="evidence" value="ECO:0007669"/>
    <property type="project" value="UniProtKB-SubCell"/>
</dbReference>
<organism evidence="9 10">
    <name type="scientific">Pseudoclavibacter caeni</name>
    <dbReference type="NCBI Taxonomy" id="908846"/>
    <lineage>
        <taxon>Bacteria</taxon>
        <taxon>Bacillati</taxon>
        <taxon>Actinomycetota</taxon>
        <taxon>Actinomycetes</taxon>
        <taxon>Micrococcales</taxon>
        <taxon>Microbacteriaceae</taxon>
        <taxon>Pseudoclavibacter</taxon>
    </lineage>
</organism>
<keyword evidence="3 6" id="KW-0238">DNA-binding</keyword>
<evidence type="ECO:0000259" key="7">
    <source>
        <dbReference type="Pfam" id="PF01330"/>
    </source>
</evidence>
<comment type="domain">
    <text evidence="6">Has three domains with a flexible linker between the domains II and III and assumes an 'L' shape. Domain III is highly mobile and contacts RuvB.</text>
</comment>
<dbReference type="GO" id="GO:0000400">
    <property type="term" value="F:four-way junction DNA binding"/>
    <property type="evidence" value="ECO:0007669"/>
    <property type="project" value="UniProtKB-UniRule"/>
</dbReference>
<dbReference type="GO" id="GO:0005524">
    <property type="term" value="F:ATP binding"/>
    <property type="evidence" value="ECO:0007669"/>
    <property type="project" value="InterPro"/>
</dbReference>
<gene>
    <name evidence="6 9" type="primary">ruvA</name>
    <name evidence="9" type="ORF">F8O02_03650</name>
</gene>
<reference evidence="9 10" key="1">
    <citation type="submission" date="2019-09" db="EMBL/GenBank/DDBJ databases">
        <title>Phylogeny of genus Pseudoclavibacter and closely related genus.</title>
        <authorList>
            <person name="Li Y."/>
        </authorList>
    </citation>
    <scope>NUCLEOTIDE SEQUENCE [LARGE SCALE GENOMIC DNA]</scope>
    <source>
        <strain evidence="9 10">JCM 16921</strain>
    </source>
</reference>
<comment type="function">
    <text evidence="6">The RuvA-RuvB-RuvC complex processes Holliday junction (HJ) DNA during genetic recombination and DNA repair, while the RuvA-RuvB complex plays an important role in the rescue of blocked DNA replication forks via replication fork reversal (RFR). RuvA specifically binds to HJ cruciform DNA, conferring on it an open structure. The RuvB hexamer acts as an ATP-dependent pump, pulling dsDNA into and through the RuvAB complex. HJ branch migration allows RuvC to scan DNA until it finds its consensus sequence, where it cleaves and resolves the cruciform DNA.</text>
</comment>
<sequence>MIGFLRGVVAGSGAEQLTLDVGGVGYVMSVTAEHARTVRAGEETTVLTTLVIRDEVVTLYGFRTPEEKGLFDVLRSVSGVGPKLALAVLSALTPERIAQAVADEDAKAFQTVSGIGAKTAKLITVQLAGRIAPPQRPAAAAATPAAQASSVHVTAALVGLGWVERDAQQAVEQALAAGAQGEDGLLRAALGVLGGAR</sequence>
<evidence type="ECO:0000256" key="2">
    <source>
        <dbReference type="ARBA" id="ARBA00022763"/>
    </source>
</evidence>
<dbReference type="InterPro" id="IPR012340">
    <property type="entry name" value="NA-bd_OB-fold"/>
</dbReference>
<dbReference type="GO" id="GO:0009379">
    <property type="term" value="C:Holliday junction helicase complex"/>
    <property type="evidence" value="ECO:0007669"/>
    <property type="project" value="InterPro"/>
</dbReference>
<dbReference type="GO" id="GO:0006281">
    <property type="term" value="P:DNA repair"/>
    <property type="evidence" value="ECO:0007669"/>
    <property type="project" value="UniProtKB-UniRule"/>
</dbReference>
<dbReference type="InterPro" id="IPR013849">
    <property type="entry name" value="DNA_helicase_Holl-junc_RuvA_I"/>
</dbReference>
<dbReference type="CDD" id="cd14332">
    <property type="entry name" value="UBA_RuvA_C"/>
    <property type="match status" value="1"/>
</dbReference>
<dbReference type="SUPFAM" id="SSF50249">
    <property type="entry name" value="Nucleic acid-binding proteins"/>
    <property type="match status" value="1"/>
</dbReference>
<dbReference type="SUPFAM" id="SSF46929">
    <property type="entry name" value="DNA helicase RuvA subunit, C-terminal domain"/>
    <property type="match status" value="1"/>
</dbReference>
<feature type="domain" description="Holliday junction DNA helicase RuvA C-terminal" evidence="8">
    <location>
        <begin position="153"/>
        <end position="191"/>
    </location>
</feature>
<dbReference type="AlphaFoldDB" id="A0A7C8FXU5"/>
<dbReference type="Gene3D" id="1.10.8.10">
    <property type="entry name" value="DNA helicase RuvA subunit, C-terminal domain"/>
    <property type="match status" value="1"/>
</dbReference>
<evidence type="ECO:0000256" key="4">
    <source>
        <dbReference type="ARBA" id="ARBA00023172"/>
    </source>
</evidence>
<dbReference type="NCBIfam" id="TIGR00084">
    <property type="entry name" value="ruvA"/>
    <property type="match status" value="1"/>
</dbReference>
<dbReference type="GO" id="GO:0006310">
    <property type="term" value="P:DNA recombination"/>
    <property type="evidence" value="ECO:0007669"/>
    <property type="project" value="UniProtKB-UniRule"/>
</dbReference>
<keyword evidence="10" id="KW-1185">Reference proteome</keyword>
<evidence type="ECO:0000259" key="8">
    <source>
        <dbReference type="Pfam" id="PF07499"/>
    </source>
</evidence>
<dbReference type="InterPro" id="IPR010994">
    <property type="entry name" value="RuvA_2-like"/>
</dbReference>
<evidence type="ECO:0000256" key="3">
    <source>
        <dbReference type="ARBA" id="ARBA00023125"/>
    </source>
</evidence>
<dbReference type="Pfam" id="PF14520">
    <property type="entry name" value="HHH_5"/>
    <property type="match status" value="1"/>
</dbReference>
<comment type="caution">
    <text evidence="9">The sequence shown here is derived from an EMBL/GenBank/DDBJ whole genome shotgun (WGS) entry which is preliminary data.</text>
</comment>
<evidence type="ECO:0000313" key="9">
    <source>
        <dbReference type="EMBL" id="KAB1633070.1"/>
    </source>
</evidence>
<comment type="similarity">
    <text evidence="6">Belongs to the RuvA family.</text>
</comment>
<keyword evidence="4 6" id="KW-0233">DNA recombination</keyword>
<keyword evidence="1 6" id="KW-0963">Cytoplasm</keyword>
<feature type="region of interest" description="Domain III" evidence="6">
    <location>
        <begin position="146"/>
        <end position="197"/>
    </location>
</feature>
<name>A0A7C8FXU5_9MICO</name>
<dbReference type="InterPro" id="IPR011114">
    <property type="entry name" value="RuvA_C"/>
</dbReference>
<dbReference type="GO" id="GO:0009378">
    <property type="term" value="F:four-way junction helicase activity"/>
    <property type="evidence" value="ECO:0007669"/>
    <property type="project" value="InterPro"/>
</dbReference>
<dbReference type="EMBL" id="WBKA01000002">
    <property type="protein sequence ID" value="KAB1633070.1"/>
    <property type="molecule type" value="Genomic_DNA"/>
</dbReference>
<dbReference type="GO" id="GO:0048476">
    <property type="term" value="C:Holliday junction resolvase complex"/>
    <property type="evidence" value="ECO:0007669"/>
    <property type="project" value="UniProtKB-UniRule"/>
</dbReference>
<evidence type="ECO:0000313" key="10">
    <source>
        <dbReference type="Proteomes" id="UP000481339"/>
    </source>
</evidence>
<dbReference type="RefSeq" id="WP_158035992.1">
    <property type="nucleotide sequence ID" value="NZ_BAAAZV010000003.1"/>
</dbReference>
<dbReference type="Gene3D" id="1.10.150.20">
    <property type="entry name" value="5' to 3' exonuclease, C-terminal subdomain"/>
    <property type="match status" value="1"/>
</dbReference>
<dbReference type="Gene3D" id="2.40.50.140">
    <property type="entry name" value="Nucleic acid-binding proteins"/>
    <property type="match status" value="1"/>
</dbReference>
<protein>
    <recommendedName>
        <fullName evidence="6">Holliday junction branch migration complex subunit RuvA</fullName>
    </recommendedName>
</protein>
<dbReference type="Pfam" id="PF07499">
    <property type="entry name" value="RuvA_C"/>
    <property type="match status" value="1"/>
</dbReference>
<dbReference type="Proteomes" id="UP000481339">
    <property type="component" value="Unassembled WGS sequence"/>
</dbReference>
<evidence type="ECO:0000256" key="5">
    <source>
        <dbReference type="ARBA" id="ARBA00023204"/>
    </source>
</evidence>
<dbReference type="OrthoDB" id="5293449at2"/>
<dbReference type="Pfam" id="PF01330">
    <property type="entry name" value="RuvA_N"/>
    <property type="match status" value="1"/>
</dbReference>
<dbReference type="HAMAP" id="MF_00031">
    <property type="entry name" value="DNA_HJ_migration_RuvA"/>
    <property type="match status" value="1"/>
</dbReference>
<keyword evidence="2 6" id="KW-0227">DNA damage</keyword>
<accession>A0A7C8FXU5</accession>
<dbReference type="SUPFAM" id="SSF47781">
    <property type="entry name" value="RuvA domain 2-like"/>
    <property type="match status" value="1"/>
</dbReference>
<keyword evidence="5 6" id="KW-0234">DNA repair</keyword>
<comment type="subcellular location">
    <subcellularLocation>
        <location evidence="6">Cytoplasm</location>
    </subcellularLocation>
</comment>
<feature type="domain" description="DNA helicase Holliday junction RuvA type" evidence="7">
    <location>
        <begin position="1"/>
        <end position="61"/>
    </location>
</feature>
<comment type="subunit">
    <text evidence="6">Homotetramer. Forms an RuvA(8)-RuvB(12)-Holliday junction (HJ) complex. HJ DNA is sandwiched between 2 RuvA tetramers; dsDNA enters through RuvA and exits via RuvB. An RuvB hexamer assembles on each DNA strand where it exits the tetramer. Each RuvB hexamer is contacted by two RuvA subunits (via domain III) on 2 adjacent RuvB subunits; this complex drives branch migration. In the full resolvosome a probable DNA-RuvA(4)-RuvB(12)-RuvC(2) complex forms which resolves the HJ.</text>
</comment>
<dbReference type="InterPro" id="IPR036267">
    <property type="entry name" value="RuvA_C_sf"/>
</dbReference>